<accession>A0ABT3Y5N1</accession>
<organism evidence="1 2">
    <name type="scientific">Chryseobacterium luquanense</name>
    <dbReference type="NCBI Taxonomy" id="2983766"/>
    <lineage>
        <taxon>Bacteria</taxon>
        <taxon>Pseudomonadati</taxon>
        <taxon>Bacteroidota</taxon>
        <taxon>Flavobacteriia</taxon>
        <taxon>Flavobacteriales</taxon>
        <taxon>Weeksellaceae</taxon>
        <taxon>Chryseobacterium group</taxon>
        <taxon>Chryseobacterium</taxon>
    </lineage>
</organism>
<reference evidence="1" key="1">
    <citation type="submission" date="2022-10" db="EMBL/GenBank/DDBJ databases">
        <title>Chryseobacterium sp. nov., a novel bacterial species.</title>
        <authorList>
            <person name="Cao Y."/>
        </authorList>
    </citation>
    <scope>NUCLEOTIDE SEQUENCE</scope>
    <source>
        <strain evidence="1">KC 927</strain>
    </source>
</reference>
<gene>
    <name evidence="1" type="ORF">OEA66_13620</name>
</gene>
<dbReference type="RefSeq" id="WP_267281883.1">
    <property type="nucleotide sequence ID" value="NZ_JAOVZV010000015.1"/>
</dbReference>
<keyword evidence="2" id="KW-1185">Reference proteome</keyword>
<comment type="caution">
    <text evidence="1">The sequence shown here is derived from an EMBL/GenBank/DDBJ whole genome shotgun (WGS) entry which is preliminary data.</text>
</comment>
<name>A0ABT3Y5N1_9FLAO</name>
<proteinExistence type="predicted"/>
<dbReference type="Proteomes" id="UP001070176">
    <property type="component" value="Unassembled WGS sequence"/>
</dbReference>
<dbReference type="EMBL" id="JAOVZV010000015">
    <property type="protein sequence ID" value="MCX8533386.1"/>
    <property type="molecule type" value="Genomic_DNA"/>
</dbReference>
<protein>
    <submittedName>
        <fullName evidence="1">Energy transducer TonB</fullName>
    </submittedName>
</protein>
<evidence type="ECO:0000313" key="2">
    <source>
        <dbReference type="Proteomes" id="UP001070176"/>
    </source>
</evidence>
<dbReference type="Gene3D" id="3.30.1150.10">
    <property type="match status" value="1"/>
</dbReference>
<sequence>MKKYLILLSTIIFNGLIFGQEISSLPTPLSIPKEIENSLTATICHDFPDHEAYFPDGMEAFTKKIENLITLESVKLKKGENTHKAMLNFTVERDGSVKKVQVIGSNISFNLAVEKAMKRIKSKWIPAKHDRNFVRSIVKIPLTMNIE</sequence>
<dbReference type="SUPFAM" id="SSF74653">
    <property type="entry name" value="TolA/TonB C-terminal domain"/>
    <property type="match status" value="1"/>
</dbReference>
<evidence type="ECO:0000313" key="1">
    <source>
        <dbReference type="EMBL" id="MCX8533386.1"/>
    </source>
</evidence>